<accession>A0A914RBE2</accession>
<organism evidence="1 2">
    <name type="scientific">Panagrolaimus davidi</name>
    <dbReference type="NCBI Taxonomy" id="227884"/>
    <lineage>
        <taxon>Eukaryota</taxon>
        <taxon>Metazoa</taxon>
        <taxon>Ecdysozoa</taxon>
        <taxon>Nematoda</taxon>
        <taxon>Chromadorea</taxon>
        <taxon>Rhabditida</taxon>
        <taxon>Tylenchina</taxon>
        <taxon>Panagrolaimomorpha</taxon>
        <taxon>Panagrolaimoidea</taxon>
        <taxon>Panagrolaimidae</taxon>
        <taxon>Panagrolaimus</taxon>
    </lineage>
</organism>
<name>A0A914RBE2_9BILA</name>
<evidence type="ECO:0000313" key="2">
    <source>
        <dbReference type="WBParaSite" id="PDA_v2.g8955.t1"/>
    </source>
</evidence>
<dbReference type="Proteomes" id="UP000887578">
    <property type="component" value="Unplaced"/>
</dbReference>
<dbReference type="WBParaSite" id="PDA_v2.g8955.t1">
    <property type="protein sequence ID" value="PDA_v2.g8955.t1"/>
    <property type="gene ID" value="PDA_v2.g8955"/>
</dbReference>
<keyword evidence="1" id="KW-1185">Reference proteome</keyword>
<dbReference type="AlphaFoldDB" id="A0A914RBE2"/>
<reference evidence="2" key="1">
    <citation type="submission" date="2022-11" db="UniProtKB">
        <authorList>
            <consortium name="WormBaseParasite"/>
        </authorList>
    </citation>
    <scope>IDENTIFICATION</scope>
</reference>
<evidence type="ECO:0000313" key="1">
    <source>
        <dbReference type="Proteomes" id="UP000887578"/>
    </source>
</evidence>
<proteinExistence type="predicted"/>
<protein>
    <submittedName>
        <fullName evidence="2">DUF38 domain-containing protein</fullName>
    </submittedName>
</protein>
<sequence>MDSLNKIFSQISTSNSIKSRKALNPISAKRIYFSGPYHRQNWSLPDSIIYYITKNPSTAKLFQKLVQMCKYFFIKNPIIIIKQFYNREKRELQAILEKIEKRIILSNISYKFWVTAGEIEPTSKIISSIIPHLYKIDVKQIRVCRQTFSFNDFVCFSKNVENIDLNHIILKKENVSNIPLEKLVEALPKLKNLSVNQHFDRYLITSETMKELLKIKHFPQIDVIRFDGLDDTFDIETFYDYMKKNKHTRFSFAFSFSYQLSDAYKNRLEEIIDEVIETQHHDYKVPLFTVPHSDIFKWFKMRELYYSE</sequence>